<keyword evidence="2" id="KW-0902">Two-component regulatory system</keyword>
<dbReference type="PANTHER" id="PTHR44591:SF23">
    <property type="entry name" value="CHEY SUBFAMILY"/>
    <property type="match status" value="1"/>
</dbReference>
<dbReference type="InterPro" id="IPR050595">
    <property type="entry name" value="Bact_response_regulator"/>
</dbReference>
<keyword evidence="4" id="KW-0238">DNA-binding</keyword>
<feature type="modified residue" description="4-aspartylphosphate" evidence="6">
    <location>
        <position position="52"/>
    </location>
</feature>
<dbReference type="InterPro" id="IPR011006">
    <property type="entry name" value="CheY-like_superfamily"/>
</dbReference>
<keyword evidence="5" id="KW-0804">Transcription</keyword>
<dbReference type="GO" id="GO:0000160">
    <property type="term" value="P:phosphorelay signal transduction system"/>
    <property type="evidence" value="ECO:0007669"/>
    <property type="project" value="UniProtKB-KW"/>
</dbReference>
<evidence type="ECO:0000256" key="3">
    <source>
        <dbReference type="ARBA" id="ARBA00023015"/>
    </source>
</evidence>
<dbReference type="FunFam" id="3.40.50.2300:FF:000001">
    <property type="entry name" value="DNA-binding response regulator PhoB"/>
    <property type="match status" value="1"/>
</dbReference>
<dbReference type="InterPro" id="IPR001789">
    <property type="entry name" value="Sig_transdc_resp-reg_receiver"/>
</dbReference>
<dbReference type="SUPFAM" id="SSF52172">
    <property type="entry name" value="CheY-like"/>
    <property type="match status" value="1"/>
</dbReference>
<evidence type="ECO:0000256" key="5">
    <source>
        <dbReference type="ARBA" id="ARBA00023163"/>
    </source>
</evidence>
<evidence type="ECO:0000256" key="6">
    <source>
        <dbReference type="PROSITE-ProRule" id="PRU00169"/>
    </source>
</evidence>
<evidence type="ECO:0000256" key="4">
    <source>
        <dbReference type="ARBA" id="ARBA00023125"/>
    </source>
</evidence>
<dbReference type="Gene3D" id="3.40.50.2300">
    <property type="match status" value="1"/>
</dbReference>
<reference evidence="8 9" key="1">
    <citation type="journal article" date="2015" name="Microbiome">
        <title>Genomic resolution of linkages in carbon, nitrogen, and sulfur cycling among widespread estuary sediment bacteria.</title>
        <authorList>
            <person name="Baker B.J."/>
            <person name="Lazar C.S."/>
            <person name="Teske A.P."/>
            <person name="Dick G.J."/>
        </authorList>
    </citation>
    <scope>NUCLEOTIDE SEQUENCE [LARGE SCALE GENOMIC DNA]</scope>
    <source>
        <strain evidence="8">DG_54_3</strain>
    </source>
</reference>
<evidence type="ECO:0000256" key="2">
    <source>
        <dbReference type="ARBA" id="ARBA00023012"/>
    </source>
</evidence>
<gene>
    <name evidence="8" type="ORF">AMJ44_01845</name>
</gene>
<comment type="caution">
    <text evidence="8">The sequence shown here is derived from an EMBL/GenBank/DDBJ whole genome shotgun (WGS) entry which is preliminary data.</text>
</comment>
<dbReference type="Pfam" id="PF00072">
    <property type="entry name" value="Response_reg"/>
    <property type="match status" value="1"/>
</dbReference>
<dbReference type="PROSITE" id="PS50110">
    <property type="entry name" value="RESPONSE_REGULATORY"/>
    <property type="match status" value="1"/>
</dbReference>
<organism evidence="8 9">
    <name type="scientific">candidate division WOR-1 bacterium DG_54_3</name>
    <dbReference type="NCBI Taxonomy" id="1703775"/>
    <lineage>
        <taxon>Bacteria</taxon>
        <taxon>Bacillati</taxon>
        <taxon>Saganbacteria</taxon>
    </lineage>
</organism>
<feature type="domain" description="Response regulatory" evidence="7">
    <location>
        <begin position="3"/>
        <end position="117"/>
    </location>
</feature>
<dbReference type="AlphaFoldDB" id="A0A0S7Y582"/>
<sequence>MARILVVDDEQDVCDMLEKFLKIKGYEVSTALSGEDALALVKKEKPHIVLLDIRMPEMDGLECLERIKEIDKEIGVIMITALKQEEVGKKAMELGAYDYITKPLSLQYLQDCLMVKLLQMTV</sequence>
<name>A0A0S7Y582_UNCSA</name>
<evidence type="ECO:0000259" key="7">
    <source>
        <dbReference type="PROSITE" id="PS50110"/>
    </source>
</evidence>
<dbReference type="GO" id="GO:0003677">
    <property type="term" value="F:DNA binding"/>
    <property type="evidence" value="ECO:0007669"/>
    <property type="project" value="UniProtKB-KW"/>
</dbReference>
<dbReference type="EMBL" id="LIZX01000011">
    <property type="protein sequence ID" value="KPJ69921.1"/>
    <property type="molecule type" value="Genomic_DNA"/>
</dbReference>
<evidence type="ECO:0000313" key="9">
    <source>
        <dbReference type="Proteomes" id="UP000051861"/>
    </source>
</evidence>
<protein>
    <recommendedName>
        <fullName evidence="7">Response regulatory domain-containing protein</fullName>
    </recommendedName>
</protein>
<dbReference type="SMART" id="SM00448">
    <property type="entry name" value="REC"/>
    <property type="match status" value="1"/>
</dbReference>
<accession>A0A0S7Y582</accession>
<proteinExistence type="predicted"/>
<keyword evidence="1 6" id="KW-0597">Phosphoprotein</keyword>
<dbReference type="Proteomes" id="UP000051861">
    <property type="component" value="Unassembled WGS sequence"/>
</dbReference>
<evidence type="ECO:0000256" key="1">
    <source>
        <dbReference type="ARBA" id="ARBA00022553"/>
    </source>
</evidence>
<dbReference type="PANTHER" id="PTHR44591">
    <property type="entry name" value="STRESS RESPONSE REGULATOR PROTEIN 1"/>
    <property type="match status" value="1"/>
</dbReference>
<evidence type="ECO:0000313" key="8">
    <source>
        <dbReference type="EMBL" id="KPJ69921.1"/>
    </source>
</evidence>
<keyword evidence="3" id="KW-0805">Transcription regulation</keyword>